<evidence type="ECO:0000313" key="1">
    <source>
        <dbReference type="EMBL" id="KAF9650567.1"/>
    </source>
</evidence>
<evidence type="ECO:0000313" key="2">
    <source>
        <dbReference type="Proteomes" id="UP000886501"/>
    </source>
</evidence>
<comment type="caution">
    <text evidence="1">The sequence shown here is derived from an EMBL/GenBank/DDBJ whole genome shotgun (WGS) entry which is preliminary data.</text>
</comment>
<proteinExistence type="predicted"/>
<name>A0ACB6ZLR3_THEGA</name>
<protein>
    <submittedName>
        <fullName evidence="1">NADH:flavin oxidoreductase/NADH oxidase</fullName>
    </submittedName>
</protein>
<reference evidence="1" key="2">
    <citation type="journal article" date="2020" name="Nat. Commun.">
        <title>Large-scale genome sequencing of mycorrhizal fungi provides insights into the early evolution of symbiotic traits.</title>
        <authorList>
            <person name="Miyauchi S."/>
            <person name="Kiss E."/>
            <person name="Kuo A."/>
            <person name="Drula E."/>
            <person name="Kohler A."/>
            <person name="Sanchez-Garcia M."/>
            <person name="Morin E."/>
            <person name="Andreopoulos B."/>
            <person name="Barry K.W."/>
            <person name="Bonito G."/>
            <person name="Buee M."/>
            <person name="Carver A."/>
            <person name="Chen C."/>
            <person name="Cichocki N."/>
            <person name="Clum A."/>
            <person name="Culley D."/>
            <person name="Crous P.W."/>
            <person name="Fauchery L."/>
            <person name="Girlanda M."/>
            <person name="Hayes R.D."/>
            <person name="Keri Z."/>
            <person name="LaButti K."/>
            <person name="Lipzen A."/>
            <person name="Lombard V."/>
            <person name="Magnuson J."/>
            <person name="Maillard F."/>
            <person name="Murat C."/>
            <person name="Nolan M."/>
            <person name="Ohm R.A."/>
            <person name="Pangilinan J."/>
            <person name="Pereira M.F."/>
            <person name="Perotto S."/>
            <person name="Peter M."/>
            <person name="Pfister S."/>
            <person name="Riley R."/>
            <person name="Sitrit Y."/>
            <person name="Stielow J.B."/>
            <person name="Szollosi G."/>
            <person name="Zifcakova L."/>
            <person name="Stursova M."/>
            <person name="Spatafora J.W."/>
            <person name="Tedersoo L."/>
            <person name="Vaario L.M."/>
            <person name="Yamada A."/>
            <person name="Yan M."/>
            <person name="Wang P."/>
            <person name="Xu J."/>
            <person name="Bruns T."/>
            <person name="Baldrian P."/>
            <person name="Vilgalys R."/>
            <person name="Dunand C."/>
            <person name="Henrissat B."/>
            <person name="Grigoriev I.V."/>
            <person name="Hibbett D."/>
            <person name="Nagy L.G."/>
            <person name="Martin F.M."/>
        </authorList>
    </citation>
    <scope>NUCLEOTIDE SEQUENCE</scope>
    <source>
        <strain evidence="1">P2</strain>
    </source>
</reference>
<dbReference type="Proteomes" id="UP000886501">
    <property type="component" value="Unassembled WGS sequence"/>
</dbReference>
<accession>A0ACB6ZLR3</accession>
<keyword evidence="2" id="KW-1185">Reference proteome</keyword>
<reference evidence="1" key="1">
    <citation type="submission" date="2019-10" db="EMBL/GenBank/DDBJ databases">
        <authorList>
            <consortium name="DOE Joint Genome Institute"/>
            <person name="Kuo A."/>
            <person name="Miyauchi S."/>
            <person name="Kiss E."/>
            <person name="Drula E."/>
            <person name="Kohler A."/>
            <person name="Sanchez-Garcia M."/>
            <person name="Andreopoulos B."/>
            <person name="Barry K.W."/>
            <person name="Bonito G."/>
            <person name="Buee M."/>
            <person name="Carver A."/>
            <person name="Chen C."/>
            <person name="Cichocki N."/>
            <person name="Clum A."/>
            <person name="Culley D."/>
            <person name="Crous P.W."/>
            <person name="Fauchery L."/>
            <person name="Girlanda M."/>
            <person name="Hayes R."/>
            <person name="Keri Z."/>
            <person name="Labutti K."/>
            <person name="Lipzen A."/>
            <person name="Lombard V."/>
            <person name="Magnuson J."/>
            <person name="Maillard F."/>
            <person name="Morin E."/>
            <person name="Murat C."/>
            <person name="Nolan M."/>
            <person name="Ohm R."/>
            <person name="Pangilinan J."/>
            <person name="Pereira M."/>
            <person name="Perotto S."/>
            <person name="Peter M."/>
            <person name="Riley R."/>
            <person name="Sitrit Y."/>
            <person name="Stielow B."/>
            <person name="Szollosi G."/>
            <person name="Zifcakova L."/>
            <person name="Stursova M."/>
            <person name="Spatafora J.W."/>
            <person name="Tedersoo L."/>
            <person name="Vaario L.-M."/>
            <person name="Yamada A."/>
            <person name="Yan M."/>
            <person name="Wang P."/>
            <person name="Xu J."/>
            <person name="Bruns T."/>
            <person name="Baldrian P."/>
            <person name="Vilgalys R."/>
            <person name="Henrissat B."/>
            <person name="Grigoriev I.V."/>
            <person name="Hibbett D."/>
            <person name="Nagy L.G."/>
            <person name="Martin F.M."/>
        </authorList>
    </citation>
    <scope>NUCLEOTIDE SEQUENCE</scope>
    <source>
        <strain evidence="1">P2</strain>
    </source>
</reference>
<organism evidence="1 2">
    <name type="scientific">Thelephora ganbajun</name>
    <name type="common">Ganba fungus</name>
    <dbReference type="NCBI Taxonomy" id="370292"/>
    <lineage>
        <taxon>Eukaryota</taxon>
        <taxon>Fungi</taxon>
        <taxon>Dikarya</taxon>
        <taxon>Basidiomycota</taxon>
        <taxon>Agaricomycotina</taxon>
        <taxon>Agaricomycetes</taxon>
        <taxon>Thelephorales</taxon>
        <taxon>Thelephoraceae</taxon>
        <taxon>Thelephora</taxon>
    </lineage>
</organism>
<sequence length="339" mass="37842">MSSFNEFSALFTPLRFGRLTLSHRIVLAPLTHSRATKDHIHTKSGVEYYTQRPSVPGSLLITEAAVIHPAAGEYRYAPYIYTDAQVQAWKKVADAVHANNSYIFLQLWAFGCAIDPELLKTEVSSFESVGPSAISMSSSHPTPRPLTLEEIRTYVQWYADAADKAVNKAGFDGVELHFANGYLPDQFLQVVSNQRTDEYGGSIENRARFPLEIIEAVTKVVGEDRVGFRVSPWNPWQGTRMEDPKPTFAYFVSQVKERFPSLAYLHVVEPRVAGNRDRSDTDSNEFLRKIWGKKVFITAGEHTPQTAAETVNAKGGLIAFGRHCVANPRSYSLRGTNGI</sequence>
<dbReference type="EMBL" id="MU117983">
    <property type="protein sequence ID" value="KAF9650567.1"/>
    <property type="molecule type" value="Genomic_DNA"/>
</dbReference>
<gene>
    <name evidence="1" type="ORF">BDM02DRAFT_1322748</name>
</gene>